<feature type="domain" description="Resolvase/invertase-type recombinase catalytic" evidence="1">
    <location>
        <begin position="1"/>
        <end position="37"/>
    </location>
</feature>
<evidence type="ECO:0000259" key="1">
    <source>
        <dbReference type="PROSITE" id="PS51736"/>
    </source>
</evidence>
<protein>
    <recommendedName>
        <fullName evidence="1">Resolvase/invertase-type recombinase catalytic domain-containing protein</fullName>
    </recommendedName>
</protein>
<dbReference type="Gene3D" id="3.30.1240.10">
    <property type="match status" value="1"/>
</dbReference>
<dbReference type="OrthoDB" id="9810101at2"/>
<dbReference type="SUPFAM" id="SSF56784">
    <property type="entry name" value="HAD-like"/>
    <property type="match status" value="1"/>
</dbReference>
<evidence type="ECO:0000313" key="3">
    <source>
        <dbReference type="Proteomes" id="UP000184038"/>
    </source>
</evidence>
<dbReference type="PROSITE" id="PS51736">
    <property type="entry name" value="RECOMBINASES_3"/>
    <property type="match status" value="1"/>
</dbReference>
<gene>
    <name evidence="2" type="ORF">SAMN02746066_02512</name>
</gene>
<name>A0A1M7K123_9FIRM</name>
<dbReference type="Proteomes" id="UP000184038">
    <property type="component" value="Unassembled WGS sequence"/>
</dbReference>
<dbReference type="RefSeq" id="WP_073288152.1">
    <property type="nucleotide sequence ID" value="NZ_FRCP01000012.1"/>
</dbReference>
<dbReference type="GO" id="GO:0005829">
    <property type="term" value="C:cytosol"/>
    <property type="evidence" value="ECO:0007669"/>
    <property type="project" value="TreeGrafter"/>
</dbReference>
<dbReference type="InterPro" id="IPR036412">
    <property type="entry name" value="HAD-like_sf"/>
</dbReference>
<organism evidence="2 3">
    <name type="scientific">Anaerosporobacter mobilis DSM 15930</name>
    <dbReference type="NCBI Taxonomy" id="1120996"/>
    <lineage>
        <taxon>Bacteria</taxon>
        <taxon>Bacillati</taxon>
        <taxon>Bacillota</taxon>
        <taxon>Clostridia</taxon>
        <taxon>Lachnospirales</taxon>
        <taxon>Lachnospiraceae</taxon>
        <taxon>Anaerosporobacter</taxon>
    </lineage>
</organism>
<dbReference type="InterPro" id="IPR000150">
    <property type="entry name" value="Cof"/>
</dbReference>
<proteinExistence type="predicted"/>
<keyword evidence="3" id="KW-1185">Reference proteome</keyword>
<dbReference type="PROSITE" id="PS01229">
    <property type="entry name" value="COF_2"/>
    <property type="match status" value="1"/>
</dbReference>
<dbReference type="NCBIfam" id="TIGR00099">
    <property type="entry name" value="Cof-subfamily"/>
    <property type="match status" value="1"/>
</dbReference>
<dbReference type="GO" id="GO:0000287">
    <property type="term" value="F:magnesium ion binding"/>
    <property type="evidence" value="ECO:0007669"/>
    <property type="project" value="TreeGrafter"/>
</dbReference>
<evidence type="ECO:0000313" key="2">
    <source>
        <dbReference type="EMBL" id="SHM58507.1"/>
    </source>
</evidence>
<sequence>MNKSILFFDIDGTILSEKTHVISEDTKEAIEAARKNGHLAFINTGRTLEELDHRILSLEFDGYVCGCGTYIMHADRVLLNNLLTKECMVSVLKDIKECKLEACLEGITTVYFDSNSTNTRICELRESMKNRSINLGTFDDENIEFTKLTIWIQNDSDYKTFYQRQKDTFTFIDRGNQFFEIVPKGFSKATGIQFLLNYFNLSLSDAYAFGDSSNDLPMLEYVSNSVAMGNSDPSLFPLVSFVTKDVDDNGIRYALEHYKLI</sequence>
<dbReference type="PANTHER" id="PTHR10000:SF25">
    <property type="entry name" value="PHOSPHATASE YKRA-RELATED"/>
    <property type="match status" value="1"/>
</dbReference>
<dbReference type="STRING" id="1120996.SAMN02746066_02512"/>
<dbReference type="InterPro" id="IPR023214">
    <property type="entry name" value="HAD_sf"/>
</dbReference>
<dbReference type="PROSITE" id="PS01228">
    <property type="entry name" value="COF_1"/>
    <property type="match status" value="1"/>
</dbReference>
<dbReference type="InterPro" id="IPR006119">
    <property type="entry name" value="Resolv_N"/>
</dbReference>
<dbReference type="SFLD" id="SFLDS00003">
    <property type="entry name" value="Haloacid_Dehalogenase"/>
    <property type="match status" value="1"/>
</dbReference>
<accession>A0A1M7K123</accession>
<dbReference type="SFLD" id="SFLDG01140">
    <property type="entry name" value="C2.B:_Phosphomannomutase_and_P"/>
    <property type="match status" value="1"/>
</dbReference>
<dbReference type="GO" id="GO:0000150">
    <property type="term" value="F:DNA strand exchange activity"/>
    <property type="evidence" value="ECO:0007669"/>
    <property type="project" value="InterPro"/>
</dbReference>
<reference evidence="2 3" key="1">
    <citation type="submission" date="2016-11" db="EMBL/GenBank/DDBJ databases">
        <authorList>
            <person name="Jaros S."/>
            <person name="Januszkiewicz K."/>
            <person name="Wedrychowicz H."/>
        </authorList>
    </citation>
    <scope>NUCLEOTIDE SEQUENCE [LARGE SCALE GENOMIC DNA]</scope>
    <source>
        <strain evidence="2 3">DSM 15930</strain>
    </source>
</reference>
<dbReference type="PANTHER" id="PTHR10000">
    <property type="entry name" value="PHOSPHOSERINE PHOSPHATASE"/>
    <property type="match status" value="1"/>
</dbReference>
<dbReference type="AlphaFoldDB" id="A0A1M7K123"/>
<dbReference type="GO" id="GO:0016791">
    <property type="term" value="F:phosphatase activity"/>
    <property type="evidence" value="ECO:0007669"/>
    <property type="project" value="UniProtKB-ARBA"/>
</dbReference>
<dbReference type="GO" id="GO:0003677">
    <property type="term" value="F:DNA binding"/>
    <property type="evidence" value="ECO:0007669"/>
    <property type="project" value="InterPro"/>
</dbReference>
<dbReference type="InterPro" id="IPR006379">
    <property type="entry name" value="HAD-SF_hydro_IIB"/>
</dbReference>
<dbReference type="EMBL" id="FRCP01000012">
    <property type="protein sequence ID" value="SHM58507.1"/>
    <property type="molecule type" value="Genomic_DNA"/>
</dbReference>
<dbReference type="Gene3D" id="3.40.50.1000">
    <property type="entry name" value="HAD superfamily/HAD-like"/>
    <property type="match status" value="1"/>
</dbReference>
<dbReference type="Pfam" id="PF08282">
    <property type="entry name" value="Hydrolase_3"/>
    <property type="match status" value="1"/>
</dbReference>
<dbReference type="NCBIfam" id="TIGR01484">
    <property type="entry name" value="HAD-SF-IIB"/>
    <property type="match status" value="1"/>
</dbReference>